<dbReference type="AlphaFoldDB" id="A0A378W0Q3"/>
<dbReference type="EMBL" id="UGRI01000001">
    <property type="protein sequence ID" value="SUA24703.1"/>
    <property type="molecule type" value="Genomic_DNA"/>
</dbReference>
<name>A0A378W0Q3_NEIGO</name>
<organism evidence="1">
    <name type="scientific">Neisseria gonorrhoeae</name>
    <dbReference type="NCBI Taxonomy" id="485"/>
    <lineage>
        <taxon>Bacteria</taxon>
        <taxon>Pseudomonadati</taxon>
        <taxon>Pseudomonadota</taxon>
        <taxon>Betaproteobacteria</taxon>
        <taxon>Neisseriales</taxon>
        <taxon>Neisseriaceae</taxon>
        <taxon>Neisseria</taxon>
    </lineage>
</organism>
<proteinExistence type="predicted"/>
<protein>
    <submittedName>
        <fullName evidence="1">Membrane protein</fullName>
    </submittedName>
</protein>
<reference evidence="1" key="1">
    <citation type="submission" date="2018-06" db="EMBL/GenBank/DDBJ databases">
        <authorList>
            <consortium name="Pathogen Informatics"/>
            <person name="Doyle S."/>
        </authorList>
    </citation>
    <scope>NUCLEOTIDE SEQUENCE [LARGE SCALE GENOMIC DNA]</scope>
    <source>
        <strain evidence="1">NCTC11421</strain>
    </source>
</reference>
<sequence>MNLPQSGFLLCGFSVLQTAFHTDTPIKRNTHEFPSTLLVLLVAAEHFYIAWLEMTQIPGEKAAETFKLPYELWNKSKCRPCSATKAV</sequence>
<accession>A0A378W0Q3</accession>
<evidence type="ECO:0000313" key="1">
    <source>
        <dbReference type="EMBL" id="SUA24703.1"/>
    </source>
</evidence>
<gene>
    <name evidence="1" type="ORF">NCTC11421_02707</name>
</gene>